<organism evidence="1 2">
    <name type="scientific">Desulfofarcimen acetoxidans (strain ATCC 49208 / DSM 771 / KCTC 5769 / VKM B-1644 / 5575)</name>
    <name type="common">Desulfotomaculum acetoxidans</name>
    <dbReference type="NCBI Taxonomy" id="485916"/>
    <lineage>
        <taxon>Bacteria</taxon>
        <taxon>Bacillati</taxon>
        <taxon>Bacillota</taxon>
        <taxon>Clostridia</taxon>
        <taxon>Eubacteriales</taxon>
        <taxon>Peptococcaceae</taxon>
        <taxon>Desulfofarcimen</taxon>
    </lineage>
</organism>
<proteinExistence type="predicted"/>
<accession>C8W0R7</accession>
<name>C8W0R7_DESAS</name>
<sequence>MWNKYQSHFVLVKVRHGVWKFIFPVPLFIFDDLLKSVLDLVVLGECFTSRLKLLRMSISMVLQLLYEIRQLGRWQMADITFCKNQISISFY</sequence>
<dbReference type="eggNOG" id="ENOG502ZG3C">
    <property type="taxonomic scope" value="Bacteria"/>
</dbReference>
<keyword evidence="2" id="KW-1185">Reference proteome</keyword>
<dbReference type="HOGENOM" id="CLU_2552764_0_0_9"/>
<protein>
    <submittedName>
        <fullName evidence="1">Uncharacterized protein</fullName>
    </submittedName>
</protein>
<dbReference type="STRING" id="485916.Dtox_2518"/>
<dbReference type="EMBL" id="CP001720">
    <property type="protein sequence ID" value="ACV63322.1"/>
    <property type="molecule type" value="Genomic_DNA"/>
</dbReference>
<evidence type="ECO:0000313" key="2">
    <source>
        <dbReference type="Proteomes" id="UP000002217"/>
    </source>
</evidence>
<gene>
    <name evidence="1" type="ordered locus">Dtox_2518</name>
</gene>
<evidence type="ECO:0000313" key="1">
    <source>
        <dbReference type="EMBL" id="ACV63322.1"/>
    </source>
</evidence>
<dbReference type="AlphaFoldDB" id="C8W0R7"/>
<dbReference type="Proteomes" id="UP000002217">
    <property type="component" value="Chromosome"/>
</dbReference>
<dbReference type="KEGG" id="dae:Dtox_2518"/>
<reference evidence="1 2" key="1">
    <citation type="journal article" date="2009" name="Stand. Genomic Sci.">
        <title>Complete genome sequence of Desulfotomaculum acetoxidans type strain (5575).</title>
        <authorList>
            <person name="Spring S."/>
            <person name="Lapidus A."/>
            <person name="Schroder M."/>
            <person name="Gleim D."/>
            <person name="Sims D."/>
            <person name="Meincke L."/>
            <person name="Glavina Del Rio T."/>
            <person name="Tice H."/>
            <person name="Copeland A."/>
            <person name="Cheng J.F."/>
            <person name="Lucas S."/>
            <person name="Chen F."/>
            <person name="Nolan M."/>
            <person name="Bruce D."/>
            <person name="Goodwin L."/>
            <person name="Pitluck S."/>
            <person name="Ivanova N."/>
            <person name="Mavromatis K."/>
            <person name="Mikhailova N."/>
            <person name="Pati A."/>
            <person name="Chen A."/>
            <person name="Palaniappan K."/>
            <person name="Land M."/>
            <person name="Hauser L."/>
            <person name="Chang Y.J."/>
            <person name="Jeffries C.D."/>
            <person name="Chain P."/>
            <person name="Saunders E."/>
            <person name="Brettin T."/>
            <person name="Detter J.C."/>
            <person name="Goker M."/>
            <person name="Bristow J."/>
            <person name="Eisen J.A."/>
            <person name="Markowitz V."/>
            <person name="Hugenholtz P."/>
            <person name="Kyrpides N.C."/>
            <person name="Klenk H.P."/>
            <person name="Han C."/>
        </authorList>
    </citation>
    <scope>NUCLEOTIDE SEQUENCE [LARGE SCALE GENOMIC DNA]</scope>
    <source>
        <strain evidence="2">ATCC 49208 / DSM 771 / VKM B-1644</strain>
    </source>
</reference>